<reference evidence="4 5" key="1">
    <citation type="submission" date="2018-11" db="EMBL/GenBank/DDBJ databases">
        <title>Genome sequence of strain 7197.</title>
        <authorList>
            <person name="Gao J."/>
            <person name="Sun J."/>
        </authorList>
    </citation>
    <scope>NUCLEOTIDE SEQUENCE [LARGE SCALE GENOMIC DNA]</scope>
    <source>
        <strain evidence="4 5">7197</strain>
    </source>
</reference>
<feature type="transmembrane region" description="Helical" evidence="2">
    <location>
        <begin position="39"/>
        <end position="59"/>
    </location>
</feature>
<dbReference type="CDD" id="cd07385">
    <property type="entry name" value="MPP_YkuE_C"/>
    <property type="match status" value="1"/>
</dbReference>
<dbReference type="Pfam" id="PF00149">
    <property type="entry name" value="Metallophos"/>
    <property type="match status" value="1"/>
</dbReference>
<dbReference type="EMBL" id="RQPI01000003">
    <property type="protein sequence ID" value="RQW12300.1"/>
    <property type="molecule type" value="Genomic_DNA"/>
</dbReference>
<sequence length="313" mass="34066">MNEPAQNKSSVNASGGGYGNLADSSSPETGGKKITRRQFLARGAATLIGAGLLTGGYSWQGETRWLDITHLTLAWKELPAAFSGMKLVHFSDVHLGFNKDADDVKRLVRHIREAEPDLICFSGDIVDSYPEDLAESVPLFAGLTAPMGKFAVLGNHDYKHAEQLVGLLEAAGFKVLRNDHILLRKGGEAIAVAGMEDYLINSPGPDPKAAMGGIPPGMFTVLLMHEPDYADFVLEYSIQLQLSGHSHGGQIRIPFVGPPFVPDGSAKYISGLYTVGEPNRKLYVNRGFGETYMPFRFLCRPELTVFTLRRTEG</sequence>
<keyword evidence="2" id="KW-1133">Transmembrane helix</keyword>
<dbReference type="AlphaFoldDB" id="A0A3N9P9Y0"/>
<dbReference type="RefSeq" id="WP_124695033.1">
    <property type="nucleotide sequence ID" value="NZ_JBHUFE010000003.1"/>
</dbReference>
<dbReference type="PANTHER" id="PTHR31302">
    <property type="entry name" value="TRANSMEMBRANE PROTEIN WITH METALLOPHOSPHOESTERASE DOMAIN-RELATED"/>
    <property type="match status" value="1"/>
</dbReference>
<evidence type="ECO:0000259" key="3">
    <source>
        <dbReference type="Pfam" id="PF00149"/>
    </source>
</evidence>
<dbReference type="GO" id="GO:0016020">
    <property type="term" value="C:membrane"/>
    <property type="evidence" value="ECO:0007669"/>
    <property type="project" value="GOC"/>
</dbReference>
<evidence type="ECO:0000256" key="2">
    <source>
        <dbReference type="SAM" id="Phobius"/>
    </source>
</evidence>
<keyword evidence="2" id="KW-0472">Membrane</keyword>
<dbReference type="GO" id="GO:0008758">
    <property type="term" value="F:UDP-2,3-diacylglucosamine hydrolase activity"/>
    <property type="evidence" value="ECO:0007669"/>
    <property type="project" value="TreeGrafter"/>
</dbReference>
<dbReference type="Proteomes" id="UP000282529">
    <property type="component" value="Unassembled WGS sequence"/>
</dbReference>
<dbReference type="InterPro" id="IPR004843">
    <property type="entry name" value="Calcineurin-like_PHP"/>
</dbReference>
<protein>
    <submittedName>
        <fullName evidence="4">Metallophosphoesterase</fullName>
    </submittedName>
</protein>
<dbReference type="Gene3D" id="3.60.21.10">
    <property type="match status" value="1"/>
</dbReference>
<gene>
    <name evidence="4" type="ORF">EH198_08075</name>
</gene>
<organism evidence="4 5">
    <name type="scientific">Paenibacillus rhizophilus</name>
    <dbReference type="NCBI Taxonomy" id="1850366"/>
    <lineage>
        <taxon>Bacteria</taxon>
        <taxon>Bacillati</taxon>
        <taxon>Bacillota</taxon>
        <taxon>Bacilli</taxon>
        <taxon>Bacillales</taxon>
        <taxon>Paenibacillaceae</taxon>
        <taxon>Paenibacillus</taxon>
    </lineage>
</organism>
<feature type="compositionally biased region" description="Polar residues" evidence="1">
    <location>
        <begin position="1"/>
        <end position="13"/>
    </location>
</feature>
<keyword evidence="5" id="KW-1185">Reference proteome</keyword>
<proteinExistence type="predicted"/>
<dbReference type="SUPFAM" id="SSF56300">
    <property type="entry name" value="Metallo-dependent phosphatases"/>
    <property type="match status" value="1"/>
</dbReference>
<dbReference type="PANTHER" id="PTHR31302:SF25">
    <property type="entry name" value="PHOSPHOESTERASE"/>
    <property type="match status" value="1"/>
</dbReference>
<evidence type="ECO:0000313" key="5">
    <source>
        <dbReference type="Proteomes" id="UP000282529"/>
    </source>
</evidence>
<feature type="region of interest" description="Disordered" evidence="1">
    <location>
        <begin position="1"/>
        <end position="32"/>
    </location>
</feature>
<evidence type="ECO:0000256" key="1">
    <source>
        <dbReference type="SAM" id="MobiDB-lite"/>
    </source>
</evidence>
<dbReference type="OrthoDB" id="9780884at2"/>
<comment type="caution">
    <text evidence="4">The sequence shown here is derived from an EMBL/GenBank/DDBJ whole genome shotgun (WGS) entry which is preliminary data.</text>
</comment>
<accession>A0A3N9P9Y0</accession>
<feature type="domain" description="Calcineurin-like phosphoesterase" evidence="3">
    <location>
        <begin position="85"/>
        <end position="248"/>
    </location>
</feature>
<name>A0A3N9P9Y0_9BACL</name>
<dbReference type="InterPro" id="IPR029052">
    <property type="entry name" value="Metallo-depent_PP-like"/>
</dbReference>
<dbReference type="InterPro" id="IPR051158">
    <property type="entry name" value="Metallophosphoesterase_sf"/>
</dbReference>
<dbReference type="GO" id="GO:0009245">
    <property type="term" value="P:lipid A biosynthetic process"/>
    <property type="evidence" value="ECO:0007669"/>
    <property type="project" value="TreeGrafter"/>
</dbReference>
<evidence type="ECO:0000313" key="4">
    <source>
        <dbReference type="EMBL" id="RQW12300.1"/>
    </source>
</evidence>
<keyword evidence="2" id="KW-0812">Transmembrane</keyword>